<sequence>MGTSMHSAPVPDYFGLNFTKHLPDQRSDTSSEKTTAVQTPISTPIEKPGEEGSECSTVSASCVLHLHATFDNLAPDLALISIDQVLFFVHYYRVIAPSDNDFSMLLTTPIELDLKTKNAQPPTVMVPETAHVLNILLLTIYGRSALEFSPSFETISAALDAFPRYGLPLKQYASAGKPLYNLIASCAPLRPIDTYALAASHDLPDAAASASAHLLSFRLPTLSDELAVRMGAVYLKKLFFLHLGRMDALNRVLVEPPSTHSETPGCSAAQQECLACAWALTAAHIVWDAGPNLSTHLLQATLSPLKRDVKCKKCTLALRDRILCVVDDWAAVKRTI</sequence>
<evidence type="ECO:0000313" key="2">
    <source>
        <dbReference type="EMBL" id="EPT01286.1"/>
    </source>
</evidence>
<dbReference type="OrthoDB" id="3265815at2759"/>
<evidence type="ECO:0000313" key="3">
    <source>
        <dbReference type="Proteomes" id="UP000015241"/>
    </source>
</evidence>
<feature type="compositionally biased region" description="Polar residues" evidence="1">
    <location>
        <begin position="32"/>
        <end position="42"/>
    </location>
</feature>
<evidence type="ECO:0008006" key="4">
    <source>
        <dbReference type="Google" id="ProtNLM"/>
    </source>
</evidence>
<dbReference type="EMBL" id="KE504143">
    <property type="protein sequence ID" value="EPT01286.1"/>
    <property type="molecule type" value="Genomic_DNA"/>
</dbReference>
<dbReference type="Proteomes" id="UP000015241">
    <property type="component" value="Unassembled WGS sequence"/>
</dbReference>
<name>S8FIP8_FOMSC</name>
<dbReference type="STRING" id="743788.S8FIP8"/>
<evidence type="ECO:0000256" key="1">
    <source>
        <dbReference type="SAM" id="MobiDB-lite"/>
    </source>
</evidence>
<proteinExistence type="predicted"/>
<dbReference type="eggNOG" id="KOG0519">
    <property type="taxonomic scope" value="Eukaryota"/>
</dbReference>
<keyword evidence="3" id="KW-1185">Reference proteome</keyword>
<accession>S8FIP8</accession>
<protein>
    <recommendedName>
        <fullName evidence="4">BTB domain-containing protein</fullName>
    </recommendedName>
</protein>
<dbReference type="HOGENOM" id="CLU_051530_2_0_1"/>
<gene>
    <name evidence="2" type="ORF">FOMPIDRAFT_125862</name>
</gene>
<reference evidence="2 3" key="1">
    <citation type="journal article" date="2012" name="Science">
        <title>The Paleozoic origin of enzymatic lignin decomposition reconstructed from 31 fungal genomes.</title>
        <authorList>
            <person name="Floudas D."/>
            <person name="Binder M."/>
            <person name="Riley R."/>
            <person name="Barry K."/>
            <person name="Blanchette R.A."/>
            <person name="Henrissat B."/>
            <person name="Martinez A.T."/>
            <person name="Otillar R."/>
            <person name="Spatafora J.W."/>
            <person name="Yadav J.S."/>
            <person name="Aerts A."/>
            <person name="Benoit I."/>
            <person name="Boyd A."/>
            <person name="Carlson A."/>
            <person name="Copeland A."/>
            <person name="Coutinho P.M."/>
            <person name="de Vries R.P."/>
            <person name="Ferreira P."/>
            <person name="Findley K."/>
            <person name="Foster B."/>
            <person name="Gaskell J."/>
            <person name="Glotzer D."/>
            <person name="Gorecki P."/>
            <person name="Heitman J."/>
            <person name="Hesse C."/>
            <person name="Hori C."/>
            <person name="Igarashi K."/>
            <person name="Jurgens J.A."/>
            <person name="Kallen N."/>
            <person name="Kersten P."/>
            <person name="Kohler A."/>
            <person name="Kuees U."/>
            <person name="Kumar T.K.A."/>
            <person name="Kuo A."/>
            <person name="LaButti K."/>
            <person name="Larrondo L.F."/>
            <person name="Lindquist E."/>
            <person name="Ling A."/>
            <person name="Lombard V."/>
            <person name="Lucas S."/>
            <person name="Lundell T."/>
            <person name="Martin R."/>
            <person name="McLaughlin D.J."/>
            <person name="Morgenstern I."/>
            <person name="Morin E."/>
            <person name="Murat C."/>
            <person name="Nagy L.G."/>
            <person name="Nolan M."/>
            <person name="Ohm R.A."/>
            <person name="Patyshakuliyeva A."/>
            <person name="Rokas A."/>
            <person name="Ruiz-Duenas F.J."/>
            <person name="Sabat G."/>
            <person name="Salamov A."/>
            <person name="Samejima M."/>
            <person name="Schmutz J."/>
            <person name="Slot J.C."/>
            <person name="St John F."/>
            <person name="Stenlid J."/>
            <person name="Sun H."/>
            <person name="Sun S."/>
            <person name="Syed K."/>
            <person name="Tsang A."/>
            <person name="Wiebenga A."/>
            <person name="Young D."/>
            <person name="Pisabarro A."/>
            <person name="Eastwood D.C."/>
            <person name="Martin F."/>
            <person name="Cullen D."/>
            <person name="Grigoriev I.V."/>
            <person name="Hibbett D.S."/>
        </authorList>
    </citation>
    <scope>NUCLEOTIDE SEQUENCE</scope>
    <source>
        <strain evidence="3">FP-58527</strain>
    </source>
</reference>
<dbReference type="InParanoid" id="S8FIP8"/>
<organism evidence="2 3">
    <name type="scientific">Fomitopsis schrenkii</name>
    <name type="common">Brown rot fungus</name>
    <dbReference type="NCBI Taxonomy" id="2126942"/>
    <lineage>
        <taxon>Eukaryota</taxon>
        <taxon>Fungi</taxon>
        <taxon>Dikarya</taxon>
        <taxon>Basidiomycota</taxon>
        <taxon>Agaricomycotina</taxon>
        <taxon>Agaricomycetes</taxon>
        <taxon>Polyporales</taxon>
        <taxon>Fomitopsis</taxon>
    </lineage>
</organism>
<feature type="region of interest" description="Disordered" evidence="1">
    <location>
        <begin position="23"/>
        <end position="52"/>
    </location>
</feature>
<dbReference type="AlphaFoldDB" id="S8FIP8"/>